<dbReference type="EMBL" id="CP067136">
    <property type="protein sequence ID" value="WCR07763.1"/>
    <property type="molecule type" value="Genomic_DNA"/>
</dbReference>
<feature type="domain" description="HTH tetR-type" evidence="5">
    <location>
        <begin position="9"/>
        <end position="69"/>
    </location>
</feature>
<organism evidence="6 7">
    <name type="scientific">Paracoccus fistulariae</name>
    <dbReference type="NCBI Taxonomy" id="658446"/>
    <lineage>
        <taxon>Bacteria</taxon>
        <taxon>Pseudomonadati</taxon>
        <taxon>Pseudomonadota</taxon>
        <taxon>Alphaproteobacteria</taxon>
        <taxon>Rhodobacterales</taxon>
        <taxon>Paracoccaceae</taxon>
        <taxon>Paracoccus</taxon>
    </lineage>
</organism>
<evidence type="ECO:0000256" key="4">
    <source>
        <dbReference type="PROSITE-ProRule" id="PRU00335"/>
    </source>
</evidence>
<dbReference type="Pfam" id="PF00440">
    <property type="entry name" value="TetR_N"/>
    <property type="match status" value="1"/>
</dbReference>
<keyword evidence="2 4" id="KW-0238">DNA-binding</keyword>
<dbReference type="InterPro" id="IPR001647">
    <property type="entry name" value="HTH_TetR"/>
</dbReference>
<dbReference type="PROSITE" id="PS50977">
    <property type="entry name" value="HTH_TETR_2"/>
    <property type="match status" value="1"/>
</dbReference>
<gene>
    <name evidence="6" type="ORF">JHX87_02700</name>
</gene>
<evidence type="ECO:0000313" key="7">
    <source>
        <dbReference type="Proteomes" id="UP001219349"/>
    </source>
</evidence>
<dbReference type="Gene3D" id="1.10.357.10">
    <property type="entry name" value="Tetracycline Repressor, domain 2"/>
    <property type="match status" value="1"/>
</dbReference>
<keyword evidence="3" id="KW-0804">Transcription</keyword>
<dbReference type="InterPro" id="IPR009057">
    <property type="entry name" value="Homeodomain-like_sf"/>
</dbReference>
<evidence type="ECO:0000256" key="2">
    <source>
        <dbReference type="ARBA" id="ARBA00023125"/>
    </source>
</evidence>
<protein>
    <submittedName>
        <fullName evidence="6">TetR/AcrR family transcriptional regulator</fullName>
    </submittedName>
</protein>
<dbReference type="PANTHER" id="PTHR30055">
    <property type="entry name" value="HTH-TYPE TRANSCRIPTIONAL REGULATOR RUTR"/>
    <property type="match status" value="1"/>
</dbReference>
<evidence type="ECO:0000256" key="3">
    <source>
        <dbReference type="ARBA" id="ARBA00023163"/>
    </source>
</evidence>
<evidence type="ECO:0000313" key="6">
    <source>
        <dbReference type="EMBL" id="WCR07763.1"/>
    </source>
</evidence>
<reference evidence="6 7" key="1">
    <citation type="submission" date="2021-01" db="EMBL/GenBank/DDBJ databases">
        <title>Biogeographic distribution of Paracoccus.</title>
        <authorList>
            <person name="Hollensteiner J."/>
            <person name="Leineberger J."/>
            <person name="Brinkhoff T."/>
            <person name="Daniel R."/>
        </authorList>
    </citation>
    <scope>NUCLEOTIDE SEQUENCE [LARGE SCALE GENOMIC DNA]</scope>
    <source>
        <strain evidence="6 7">KCTC 22803</strain>
    </source>
</reference>
<dbReference type="RefSeq" id="WP_271886285.1">
    <property type="nucleotide sequence ID" value="NZ_CP067136.1"/>
</dbReference>
<proteinExistence type="predicted"/>
<dbReference type="PANTHER" id="PTHR30055:SF234">
    <property type="entry name" value="HTH-TYPE TRANSCRIPTIONAL REGULATOR BETI"/>
    <property type="match status" value="1"/>
</dbReference>
<accession>A0ABY7SMH1</accession>
<keyword evidence="1" id="KW-0805">Transcription regulation</keyword>
<evidence type="ECO:0000256" key="1">
    <source>
        <dbReference type="ARBA" id="ARBA00023015"/>
    </source>
</evidence>
<evidence type="ECO:0000259" key="5">
    <source>
        <dbReference type="PROSITE" id="PS50977"/>
    </source>
</evidence>
<dbReference type="InterPro" id="IPR050109">
    <property type="entry name" value="HTH-type_TetR-like_transc_reg"/>
</dbReference>
<dbReference type="Proteomes" id="UP001219349">
    <property type="component" value="Chromosome"/>
</dbReference>
<feature type="DNA-binding region" description="H-T-H motif" evidence="4">
    <location>
        <begin position="32"/>
        <end position="51"/>
    </location>
</feature>
<name>A0ABY7SMH1_9RHOB</name>
<dbReference type="SUPFAM" id="SSF46689">
    <property type="entry name" value="Homeodomain-like"/>
    <property type="match status" value="1"/>
</dbReference>
<keyword evidence="7" id="KW-1185">Reference proteome</keyword>
<sequence length="198" mass="22254">MPTVLTRRYRTAKKIQQTAVQLAIRDGLAHTTTEAIAREAGISTRSFFNYYPYKEAAIMGPSPGYPRDASEKFVISRGPLIEDLKAMIFAHFRRFENERELIGHVLTLAENDPKLEALRSTSVLASRTEMCDLLRRRLPPGHEVQVELLSSSIIAATNLAMRHWAHHVVEDFVTTVDGYLDMIGPSSELLEEPCTATL</sequence>